<dbReference type="PANTHER" id="PTHR30353">
    <property type="entry name" value="INNER MEMBRANE PROTEIN DEDA-RELATED"/>
    <property type="match status" value="1"/>
</dbReference>
<sequence>MDYLEWCLDLVLHLDQHFEALVEYCGIWTYVILFAIVFCETGLVVTPFLPGDSLLFGAGAVAALKSDTLNIGWVVALLTIAAIVGDTVNYWIGRWVGPRAFSGKIRFLQQKHLLRTQEFYERYGGKTIILARFVPIVRTFAPFVAGIGLMNYRQFIAYNVIGGILWVVICTLGGYFFGNIPWVKDNFEIVVVAIVAISVLPMAWEFAMELRRRKGGVEQPASVEVRG</sequence>
<feature type="domain" description="VTT" evidence="8">
    <location>
        <begin position="49"/>
        <end position="175"/>
    </location>
</feature>
<organism evidence="9">
    <name type="scientific">Schlesneria paludicola</name>
    <dbReference type="NCBI Taxonomy" id="360056"/>
    <lineage>
        <taxon>Bacteria</taxon>
        <taxon>Pseudomonadati</taxon>
        <taxon>Planctomycetota</taxon>
        <taxon>Planctomycetia</taxon>
        <taxon>Planctomycetales</taxon>
        <taxon>Planctomycetaceae</taxon>
        <taxon>Schlesneria</taxon>
    </lineage>
</organism>
<dbReference type="Pfam" id="PF09335">
    <property type="entry name" value="VTT_dom"/>
    <property type="match status" value="1"/>
</dbReference>
<dbReference type="AlphaFoldDB" id="A0A7C4LK38"/>
<evidence type="ECO:0000313" key="9">
    <source>
        <dbReference type="EMBL" id="HGT38654.1"/>
    </source>
</evidence>
<dbReference type="EMBL" id="DSVQ01000011">
    <property type="protein sequence ID" value="HGT38654.1"/>
    <property type="molecule type" value="Genomic_DNA"/>
</dbReference>
<keyword evidence="3 7" id="KW-1003">Cell membrane</keyword>
<feature type="transmembrane region" description="Helical" evidence="7">
    <location>
        <begin position="156"/>
        <end position="177"/>
    </location>
</feature>
<evidence type="ECO:0000256" key="5">
    <source>
        <dbReference type="ARBA" id="ARBA00022989"/>
    </source>
</evidence>
<keyword evidence="5 7" id="KW-1133">Transmembrane helix</keyword>
<gene>
    <name evidence="9" type="ORF">ENS64_05245</name>
</gene>
<dbReference type="PANTHER" id="PTHR30353:SF0">
    <property type="entry name" value="TRANSMEMBRANE PROTEIN"/>
    <property type="match status" value="1"/>
</dbReference>
<reference evidence="9" key="1">
    <citation type="journal article" date="2020" name="mSystems">
        <title>Genome- and Community-Level Interaction Insights into Carbon Utilization and Element Cycling Functions of Hydrothermarchaeota in Hydrothermal Sediment.</title>
        <authorList>
            <person name="Zhou Z."/>
            <person name="Liu Y."/>
            <person name="Xu W."/>
            <person name="Pan J."/>
            <person name="Luo Z.H."/>
            <person name="Li M."/>
        </authorList>
    </citation>
    <scope>NUCLEOTIDE SEQUENCE [LARGE SCALE GENOMIC DNA]</scope>
    <source>
        <strain evidence="9">SpSt-508</strain>
    </source>
</reference>
<dbReference type="NCBIfam" id="NF008102">
    <property type="entry name" value="PRK10847.1"/>
    <property type="match status" value="1"/>
</dbReference>
<feature type="transmembrane region" description="Helical" evidence="7">
    <location>
        <begin position="70"/>
        <end position="92"/>
    </location>
</feature>
<dbReference type="GO" id="GO:0005886">
    <property type="term" value="C:plasma membrane"/>
    <property type="evidence" value="ECO:0007669"/>
    <property type="project" value="UniProtKB-SubCell"/>
</dbReference>
<name>A0A7C4LK38_9PLAN</name>
<evidence type="ECO:0000256" key="2">
    <source>
        <dbReference type="ARBA" id="ARBA00010792"/>
    </source>
</evidence>
<evidence type="ECO:0000256" key="7">
    <source>
        <dbReference type="RuleBase" id="RU367016"/>
    </source>
</evidence>
<feature type="transmembrane region" description="Helical" evidence="7">
    <location>
        <begin position="129"/>
        <end position="149"/>
    </location>
</feature>
<accession>A0A7C4LK38</accession>
<feature type="transmembrane region" description="Helical" evidence="7">
    <location>
        <begin position="27"/>
        <end position="49"/>
    </location>
</feature>
<protein>
    <submittedName>
        <fullName evidence="9">DedA family protein</fullName>
    </submittedName>
</protein>
<dbReference type="InterPro" id="IPR032818">
    <property type="entry name" value="DedA-like"/>
</dbReference>
<keyword evidence="6 7" id="KW-0472">Membrane</keyword>
<evidence type="ECO:0000256" key="6">
    <source>
        <dbReference type="ARBA" id="ARBA00023136"/>
    </source>
</evidence>
<evidence type="ECO:0000256" key="4">
    <source>
        <dbReference type="ARBA" id="ARBA00022692"/>
    </source>
</evidence>
<comment type="caution">
    <text evidence="9">The sequence shown here is derived from an EMBL/GenBank/DDBJ whole genome shotgun (WGS) entry which is preliminary data.</text>
</comment>
<evidence type="ECO:0000256" key="1">
    <source>
        <dbReference type="ARBA" id="ARBA00004651"/>
    </source>
</evidence>
<feature type="transmembrane region" description="Helical" evidence="7">
    <location>
        <begin position="189"/>
        <end position="207"/>
    </location>
</feature>
<evidence type="ECO:0000256" key="3">
    <source>
        <dbReference type="ARBA" id="ARBA00022475"/>
    </source>
</evidence>
<comment type="subcellular location">
    <subcellularLocation>
        <location evidence="1 7">Cell membrane</location>
        <topology evidence="1 7">Multi-pass membrane protein</topology>
    </subcellularLocation>
</comment>
<proteinExistence type="inferred from homology"/>
<keyword evidence="4 7" id="KW-0812">Transmembrane</keyword>
<dbReference type="InterPro" id="IPR058127">
    <property type="entry name" value="DedA"/>
</dbReference>
<dbReference type="InterPro" id="IPR032816">
    <property type="entry name" value="VTT_dom"/>
</dbReference>
<comment type="similarity">
    <text evidence="2 7">Belongs to the DedA family.</text>
</comment>
<evidence type="ECO:0000259" key="8">
    <source>
        <dbReference type="Pfam" id="PF09335"/>
    </source>
</evidence>